<evidence type="ECO:0000313" key="2">
    <source>
        <dbReference type="EMBL" id="QQV92051.1"/>
    </source>
</evidence>
<protein>
    <submittedName>
        <fullName evidence="2">Putative virion structural protein</fullName>
    </submittedName>
</protein>
<organism evidence="2 3">
    <name type="scientific">Klebsiella phage vB_KpM_FBKp24</name>
    <dbReference type="NCBI Taxonomy" id="2801834"/>
    <lineage>
        <taxon>Viruses</taxon>
        <taxon>Duplodnaviria</taxon>
        <taxon>Heunggongvirae</taxon>
        <taxon>Uroviricota</taxon>
        <taxon>Caudoviricetes</taxon>
        <taxon>Chimalliviridae</taxon>
        <taxon>Maaswegvirus</taxon>
        <taxon>Maaswegvirus Kp24</taxon>
    </lineage>
</organism>
<name>A0A7U0J6M5_9CAUD</name>
<reference evidence="2 3" key="1">
    <citation type="submission" date="2020-12" db="EMBL/GenBank/DDBJ databases">
        <title>Genomic characterization of four novel bacteriophages infecting Klebsiella pneumoniae.</title>
        <authorList>
            <person name="Estrada Bonilla B."/>
            <person name="Costa A.R."/>
            <person name="van Rossum T."/>
            <person name="Hagedoorn S."/>
            <person name="Wallinga H."/>
            <person name="Xiao M."/>
            <person name="Song W."/>
            <person name="Haas P.-J."/>
            <person name="Nobrega F.L."/>
            <person name="Brouns S.J.J."/>
        </authorList>
    </citation>
    <scope>NUCLEOTIDE SEQUENCE [LARGE SCALE GENOMIC DNA]</scope>
</reference>
<feature type="transmembrane region" description="Helical" evidence="1">
    <location>
        <begin position="304"/>
        <end position="333"/>
    </location>
</feature>
<gene>
    <name evidence="2" type="ORF">vBKpMFBKp24_024</name>
</gene>
<evidence type="ECO:0000256" key="1">
    <source>
        <dbReference type="SAM" id="Phobius"/>
    </source>
</evidence>
<sequence length="435" mass="49467">MFDEKFSRLSIPAFESIDFQGYDPVCKKLIIAFEDFRVRFKDVRVPDQKEIDAFSNVIQKILRDRFKLNELVFKVFPQDFVNAFAIPPDIVKNSVMVRTYGSWLQKAGDGRKVLENDIESAVGSVNRANATVGGFFQKVPCTVGITYGMAKADDFTNEEIVAALLHEVGHIFSYLETLSYTFSTCFTLFDTVKRLDKAKNTEEKVKIFKGVESATGVTISNQDMIAEASDNDTIAISIFSDIYEQTKSEFGASIYDMRSWESLSDQFSSRMGMTVPLATALDKIMRSSGDTSYSTKFQIWSGTIIRWVVFVLAAMINPVLSIFIILELLVLLFNPFKIVYDKPGERLERLRQEILQQMKTKNIPAEQRLVLSHNLETITALIKATDDKELYYEKVWLFFSSKSRDQKAKRVLLQDLQSVANNNLFAAANLLQTLK</sequence>
<dbReference type="Proteomes" id="UP000596381">
    <property type="component" value="Segment"/>
</dbReference>
<proteinExistence type="predicted"/>
<keyword evidence="3" id="KW-1185">Reference proteome</keyword>
<keyword evidence="1" id="KW-0812">Transmembrane</keyword>
<keyword evidence="1" id="KW-0472">Membrane</keyword>
<accession>A0A7U0J6M5</accession>
<evidence type="ECO:0000313" key="3">
    <source>
        <dbReference type="Proteomes" id="UP000596381"/>
    </source>
</evidence>
<dbReference type="EMBL" id="MW394391">
    <property type="protein sequence ID" value="QQV92051.1"/>
    <property type="molecule type" value="Genomic_DNA"/>
</dbReference>
<keyword evidence="1" id="KW-1133">Transmembrane helix</keyword>